<evidence type="ECO:0000313" key="3">
    <source>
        <dbReference type="EMBL" id="KIM49473.1"/>
    </source>
</evidence>
<dbReference type="HOGENOM" id="CLU_1138105_0_0_1"/>
<reference evidence="3 4" key="1">
    <citation type="submission" date="2014-04" db="EMBL/GenBank/DDBJ databases">
        <authorList>
            <consortium name="DOE Joint Genome Institute"/>
            <person name="Kuo A."/>
            <person name="Gay G."/>
            <person name="Dore J."/>
            <person name="Kohler A."/>
            <person name="Nagy L.G."/>
            <person name="Floudas D."/>
            <person name="Copeland A."/>
            <person name="Barry K.W."/>
            <person name="Cichocki N."/>
            <person name="Veneault-Fourrey C."/>
            <person name="LaButti K."/>
            <person name="Lindquist E.A."/>
            <person name="Lipzen A."/>
            <person name="Lundell T."/>
            <person name="Morin E."/>
            <person name="Murat C."/>
            <person name="Sun H."/>
            <person name="Tunlid A."/>
            <person name="Henrissat B."/>
            <person name="Grigoriev I.V."/>
            <person name="Hibbett D.S."/>
            <person name="Martin F."/>
            <person name="Nordberg H.P."/>
            <person name="Cantor M.N."/>
            <person name="Hua S.X."/>
        </authorList>
    </citation>
    <scope>NUCLEOTIDE SEQUENCE [LARGE SCALE GENOMIC DNA]</scope>
    <source>
        <strain evidence="4">h7</strain>
    </source>
</reference>
<feature type="signal peptide" evidence="2">
    <location>
        <begin position="1"/>
        <end position="16"/>
    </location>
</feature>
<sequence>MARLLLELIKFSTGAAVKIVYSAAGACLWSDNNKNDANNTLVGGRLYERGQTQRRVTPIDEYRRRSKLKAAQAAAQAAGARNEDQEKNEYVDVQRLLDTEMKEVFILNDIPVLIEIPNVIIGDVPEIVLRQSEPARVIPIIRTPRRGPVVEPEFSIYAHASSPLLNKAMYITPVRQAFLASGDIDLTLLRDASERVSQILQENRRRVDAGEDPSTVRKEARRRRAQEISTARQNIAGGLSVLEV</sequence>
<dbReference type="Proteomes" id="UP000053424">
    <property type="component" value="Unassembled WGS sequence"/>
</dbReference>
<organism evidence="3 4">
    <name type="scientific">Hebeloma cylindrosporum</name>
    <dbReference type="NCBI Taxonomy" id="76867"/>
    <lineage>
        <taxon>Eukaryota</taxon>
        <taxon>Fungi</taxon>
        <taxon>Dikarya</taxon>
        <taxon>Basidiomycota</taxon>
        <taxon>Agaricomycotina</taxon>
        <taxon>Agaricomycetes</taxon>
        <taxon>Agaricomycetidae</taxon>
        <taxon>Agaricales</taxon>
        <taxon>Agaricineae</taxon>
        <taxon>Hymenogastraceae</taxon>
        <taxon>Hebeloma</taxon>
    </lineage>
</organism>
<dbReference type="AlphaFoldDB" id="A0A0C2YI75"/>
<name>A0A0C2YI75_HEBCY</name>
<gene>
    <name evidence="3" type="ORF">M413DRAFT_109098</name>
</gene>
<dbReference type="OrthoDB" id="3050348at2759"/>
<evidence type="ECO:0000313" key="4">
    <source>
        <dbReference type="Proteomes" id="UP000053424"/>
    </source>
</evidence>
<reference evidence="4" key="2">
    <citation type="submission" date="2015-01" db="EMBL/GenBank/DDBJ databases">
        <title>Evolutionary Origins and Diversification of the Mycorrhizal Mutualists.</title>
        <authorList>
            <consortium name="DOE Joint Genome Institute"/>
            <consortium name="Mycorrhizal Genomics Consortium"/>
            <person name="Kohler A."/>
            <person name="Kuo A."/>
            <person name="Nagy L.G."/>
            <person name="Floudas D."/>
            <person name="Copeland A."/>
            <person name="Barry K.W."/>
            <person name="Cichocki N."/>
            <person name="Veneault-Fourrey C."/>
            <person name="LaButti K."/>
            <person name="Lindquist E.A."/>
            <person name="Lipzen A."/>
            <person name="Lundell T."/>
            <person name="Morin E."/>
            <person name="Murat C."/>
            <person name="Riley R."/>
            <person name="Ohm R."/>
            <person name="Sun H."/>
            <person name="Tunlid A."/>
            <person name="Henrissat B."/>
            <person name="Grigoriev I.V."/>
            <person name="Hibbett D.S."/>
            <person name="Martin F."/>
        </authorList>
    </citation>
    <scope>NUCLEOTIDE SEQUENCE [LARGE SCALE GENOMIC DNA]</scope>
    <source>
        <strain evidence="4">h7</strain>
    </source>
</reference>
<proteinExistence type="predicted"/>
<feature type="region of interest" description="Disordered" evidence="1">
    <location>
        <begin position="205"/>
        <end position="225"/>
    </location>
</feature>
<protein>
    <submittedName>
        <fullName evidence="3">Uncharacterized protein</fullName>
    </submittedName>
</protein>
<accession>A0A0C2YI75</accession>
<keyword evidence="4" id="KW-1185">Reference proteome</keyword>
<feature type="compositionally biased region" description="Basic and acidic residues" evidence="1">
    <location>
        <begin position="205"/>
        <end position="218"/>
    </location>
</feature>
<evidence type="ECO:0000256" key="2">
    <source>
        <dbReference type="SAM" id="SignalP"/>
    </source>
</evidence>
<evidence type="ECO:0000256" key="1">
    <source>
        <dbReference type="SAM" id="MobiDB-lite"/>
    </source>
</evidence>
<dbReference type="EMBL" id="KN831768">
    <property type="protein sequence ID" value="KIM49473.1"/>
    <property type="molecule type" value="Genomic_DNA"/>
</dbReference>
<feature type="chain" id="PRO_5002171567" evidence="2">
    <location>
        <begin position="17"/>
        <end position="244"/>
    </location>
</feature>
<keyword evidence="2" id="KW-0732">Signal</keyword>